<comment type="subcellular location">
    <subcellularLocation>
        <location evidence="1">Membrane</location>
    </subcellularLocation>
</comment>
<evidence type="ECO:0000256" key="2">
    <source>
        <dbReference type="ARBA" id="ARBA00023136"/>
    </source>
</evidence>
<sequence length="337" mass="37724">MIISTEVLLFLLLFSCGKSSKDVVTGFHKRGEFNGVLLMAKDGKVIENIALGSGNFGTKKTLTTDTPFYIASLSKPFTATAIILLQQKGLLSYDDKASKYINELPVYAKDVTIKELLTHTSGIPDYEPILSNTQGLTNPMVLEWLKQQKGLKFPSGSQFAYSNSGYIILSLVIEKISGQSYSSFLKQHIFVPTGMKNTQVYDQSMSPIKDKALGYTQKKQPYDYSLLTTGDGGIYSTTEDLYRFDQALRNFSLINKDNTLLMYTPFTLSNGTTSNYGFGWYIEESSTGKKIWHTGGMNGFRALFWRDIQHNKTIIALTNQGDAFPIDHFLSDLKHTF</sequence>
<dbReference type="GO" id="GO:0016020">
    <property type="term" value="C:membrane"/>
    <property type="evidence" value="ECO:0007669"/>
    <property type="project" value="UniProtKB-SubCell"/>
</dbReference>
<comment type="caution">
    <text evidence="4">The sequence shown here is derived from an EMBL/GenBank/DDBJ whole genome shotgun (WGS) entry which is preliminary data.</text>
</comment>
<organism evidence="4 5">
    <name type="scientific">Chryseobacterium piperi</name>
    <dbReference type="NCBI Taxonomy" id="558152"/>
    <lineage>
        <taxon>Bacteria</taxon>
        <taxon>Pseudomonadati</taxon>
        <taxon>Bacteroidota</taxon>
        <taxon>Flavobacteriia</taxon>
        <taxon>Flavobacteriales</taxon>
        <taxon>Weeksellaceae</taxon>
        <taxon>Chryseobacterium group</taxon>
        <taxon>Chryseobacterium</taxon>
    </lineage>
</organism>
<dbReference type="eggNOG" id="COG1680">
    <property type="taxonomic scope" value="Bacteria"/>
</dbReference>
<gene>
    <name evidence="4" type="ORF">IQ37_03910</name>
</gene>
<evidence type="ECO:0000259" key="3">
    <source>
        <dbReference type="Pfam" id="PF00144"/>
    </source>
</evidence>
<dbReference type="STRING" id="558152.IQ37_03910"/>
<keyword evidence="5" id="KW-1185">Reference proteome</keyword>
<proteinExistence type="predicted"/>
<accession>A0A086BLJ4</accession>
<evidence type="ECO:0000313" key="5">
    <source>
        <dbReference type="Proteomes" id="UP000028709"/>
    </source>
</evidence>
<evidence type="ECO:0000256" key="1">
    <source>
        <dbReference type="ARBA" id="ARBA00004370"/>
    </source>
</evidence>
<protein>
    <submittedName>
        <fullName evidence="4">Beta-lactamase</fullName>
    </submittedName>
</protein>
<dbReference type="EMBL" id="JPRJ01000003">
    <property type="protein sequence ID" value="KFF29808.1"/>
    <property type="molecule type" value="Genomic_DNA"/>
</dbReference>
<dbReference type="PANTHER" id="PTHR46825">
    <property type="entry name" value="D-ALANYL-D-ALANINE-CARBOXYPEPTIDASE/ENDOPEPTIDASE AMPH"/>
    <property type="match status" value="1"/>
</dbReference>
<dbReference type="InterPro" id="IPR050491">
    <property type="entry name" value="AmpC-like"/>
</dbReference>
<dbReference type="Proteomes" id="UP000028709">
    <property type="component" value="Unassembled WGS sequence"/>
</dbReference>
<dbReference type="Gene3D" id="3.40.710.10">
    <property type="entry name" value="DD-peptidase/beta-lactamase superfamily"/>
    <property type="match status" value="1"/>
</dbReference>
<name>A0A086BLJ4_9FLAO</name>
<feature type="domain" description="Beta-lactamase-related" evidence="3">
    <location>
        <begin position="25"/>
        <end position="322"/>
    </location>
</feature>
<dbReference type="InterPro" id="IPR012338">
    <property type="entry name" value="Beta-lactam/transpept-like"/>
</dbReference>
<evidence type="ECO:0000313" key="4">
    <source>
        <dbReference type="EMBL" id="KFF29808.1"/>
    </source>
</evidence>
<keyword evidence="2" id="KW-0472">Membrane</keyword>
<dbReference type="Pfam" id="PF00144">
    <property type="entry name" value="Beta-lactamase"/>
    <property type="match status" value="1"/>
</dbReference>
<dbReference type="PANTHER" id="PTHR46825:SF11">
    <property type="entry name" value="PENICILLIN-BINDING PROTEIN 4"/>
    <property type="match status" value="1"/>
</dbReference>
<dbReference type="InterPro" id="IPR001466">
    <property type="entry name" value="Beta-lactam-related"/>
</dbReference>
<reference evidence="4 5" key="1">
    <citation type="submission" date="2014-07" db="EMBL/GenBank/DDBJ databases">
        <title>Genome of Chryseobacterium piperi CTM.</title>
        <authorList>
            <person name="Pipes S.E."/>
            <person name="Stropko S.J."/>
            <person name="Newman J.D."/>
        </authorList>
    </citation>
    <scope>NUCLEOTIDE SEQUENCE [LARGE SCALE GENOMIC DNA]</scope>
    <source>
        <strain evidence="4 5">CTM</strain>
    </source>
</reference>
<dbReference type="SUPFAM" id="SSF56601">
    <property type="entry name" value="beta-lactamase/transpeptidase-like"/>
    <property type="match status" value="1"/>
</dbReference>
<dbReference type="AlphaFoldDB" id="A0A086BLJ4"/>